<dbReference type="InterPro" id="IPR012944">
    <property type="entry name" value="SusD_RagB_dom"/>
</dbReference>
<keyword evidence="5" id="KW-0998">Cell outer membrane</keyword>
<dbReference type="Gene3D" id="1.25.40.390">
    <property type="match status" value="1"/>
</dbReference>
<feature type="chain" id="PRO_5026903311" evidence="6">
    <location>
        <begin position="26"/>
        <end position="470"/>
    </location>
</feature>
<dbReference type="InterPro" id="IPR033985">
    <property type="entry name" value="SusD-like_N"/>
</dbReference>
<dbReference type="OrthoDB" id="621570at2"/>
<proteinExistence type="inferred from homology"/>
<dbReference type="Proteomes" id="UP000468388">
    <property type="component" value="Unassembled WGS sequence"/>
</dbReference>
<comment type="caution">
    <text evidence="9">The sequence shown here is derived from an EMBL/GenBank/DDBJ whole genome shotgun (WGS) entry which is preliminary data.</text>
</comment>
<evidence type="ECO:0000313" key="9">
    <source>
        <dbReference type="EMBL" id="MVT41107.1"/>
    </source>
</evidence>
<dbReference type="Pfam" id="PF14322">
    <property type="entry name" value="SusD-like_3"/>
    <property type="match status" value="1"/>
</dbReference>
<reference evidence="9 10" key="1">
    <citation type="submission" date="2019-12" db="EMBL/GenBank/DDBJ databases">
        <title>The draft genomic sequence of strain Chitinophaga oryziterrae JCM 16595.</title>
        <authorList>
            <person name="Zhang X."/>
        </authorList>
    </citation>
    <scope>NUCLEOTIDE SEQUENCE [LARGE SCALE GENOMIC DNA]</scope>
    <source>
        <strain evidence="9 10">JCM 16595</strain>
    </source>
</reference>
<feature type="domain" description="RagB/SusD" evidence="7">
    <location>
        <begin position="327"/>
        <end position="468"/>
    </location>
</feature>
<comment type="similarity">
    <text evidence="2">Belongs to the SusD family.</text>
</comment>
<dbReference type="PROSITE" id="PS51257">
    <property type="entry name" value="PROKAR_LIPOPROTEIN"/>
    <property type="match status" value="1"/>
</dbReference>
<feature type="domain" description="SusD-like N-terminal" evidence="8">
    <location>
        <begin position="40"/>
        <end position="224"/>
    </location>
</feature>
<dbReference type="GO" id="GO:0009279">
    <property type="term" value="C:cell outer membrane"/>
    <property type="evidence" value="ECO:0007669"/>
    <property type="project" value="UniProtKB-SubCell"/>
</dbReference>
<comment type="subcellular location">
    <subcellularLocation>
        <location evidence="1">Cell outer membrane</location>
    </subcellularLocation>
</comment>
<evidence type="ECO:0000256" key="5">
    <source>
        <dbReference type="ARBA" id="ARBA00023237"/>
    </source>
</evidence>
<dbReference type="AlphaFoldDB" id="A0A6N8J787"/>
<protein>
    <submittedName>
        <fullName evidence="9">RagB/SusD family nutrient uptake outer membrane protein</fullName>
    </submittedName>
</protein>
<evidence type="ECO:0000313" key="10">
    <source>
        <dbReference type="Proteomes" id="UP000468388"/>
    </source>
</evidence>
<sequence length="470" mass="52030">MFKNRYKKTLLIICLLASGCTKFVAVDEPIDTITAEAAFATETKAASVVRGLYNNMVKTSNYAFGGAVSAGLGASADELIVSSTTAAYADLYNNNINSSNTAITNYYWGAFYNLIYVANQVIENVPKSAGISAGAKIQFLAEARFIRAVNYFYLINLYGDVPLILGTDYITNNKIPRTPMVQVYKQIEEDLQYARTNLGESYMGTQRIRANRFVASAFLARVYLYQKNWTDAELMATEVIEAQADGTPLYRLETTLNNVFLLTSKEVVLQLMNPGTAVPTWDGSAFVPGTATSVPNYPITPALYSAFSADDLRLSNWIKSVNITTAGVTKTYSYPYKYKVISGTATVKTEALVFLRLAEIYLIRAEARAENNDLGNAISDLDAIRSRAGLLTPTDPAITQSDLLDAIARERRLEMFSELGHRWLDLKRTDKANIILKDKPNWTTSDQLYPIPFADILANPSIKQNDGYDL</sequence>
<dbReference type="CDD" id="cd08977">
    <property type="entry name" value="SusD"/>
    <property type="match status" value="1"/>
</dbReference>
<dbReference type="RefSeq" id="WP_157299720.1">
    <property type="nucleotide sequence ID" value="NZ_BAAAZB010000010.1"/>
</dbReference>
<evidence type="ECO:0000259" key="7">
    <source>
        <dbReference type="Pfam" id="PF07980"/>
    </source>
</evidence>
<evidence type="ECO:0000256" key="1">
    <source>
        <dbReference type="ARBA" id="ARBA00004442"/>
    </source>
</evidence>
<keyword evidence="4" id="KW-0472">Membrane</keyword>
<keyword evidence="3 6" id="KW-0732">Signal</keyword>
<evidence type="ECO:0000256" key="4">
    <source>
        <dbReference type="ARBA" id="ARBA00023136"/>
    </source>
</evidence>
<accession>A0A6N8J787</accession>
<dbReference type="Pfam" id="PF07980">
    <property type="entry name" value="SusD_RagB"/>
    <property type="match status" value="1"/>
</dbReference>
<dbReference type="InterPro" id="IPR011990">
    <property type="entry name" value="TPR-like_helical_dom_sf"/>
</dbReference>
<evidence type="ECO:0000256" key="6">
    <source>
        <dbReference type="SAM" id="SignalP"/>
    </source>
</evidence>
<evidence type="ECO:0000256" key="3">
    <source>
        <dbReference type="ARBA" id="ARBA00022729"/>
    </source>
</evidence>
<feature type="signal peptide" evidence="6">
    <location>
        <begin position="1"/>
        <end position="25"/>
    </location>
</feature>
<evidence type="ECO:0000259" key="8">
    <source>
        <dbReference type="Pfam" id="PF14322"/>
    </source>
</evidence>
<evidence type="ECO:0000256" key="2">
    <source>
        <dbReference type="ARBA" id="ARBA00006275"/>
    </source>
</evidence>
<name>A0A6N8J787_9BACT</name>
<organism evidence="9 10">
    <name type="scientific">Chitinophaga oryziterrae</name>
    <dbReference type="NCBI Taxonomy" id="1031224"/>
    <lineage>
        <taxon>Bacteria</taxon>
        <taxon>Pseudomonadati</taxon>
        <taxon>Bacteroidota</taxon>
        <taxon>Chitinophagia</taxon>
        <taxon>Chitinophagales</taxon>
        <taxon>Chitinophagaceae</taxon>
        <taxon>Chitinophaga</taxon>
    </lineage>
</organism>
<dbReference type="SUPFAM" id="SSF48452">
    <property type="entry name" value="TPR-like"/>
    <property type="match status" value="1"/>
</dbReference>
<keyword evidence="10" id="KW-1185">Reference proteome</keyword>
<gene>
    <name evidence="9" type="ORF">GO495_10985</name>
</gene>
<dbReference type="EMBL" id="WRXO01000002">
    <property type="protein sequence ID" value="MVT41107.1"/>
    <property type="molecule type" value="Genomic_DNA"/>
</dbReference>